<proteinExistence type="predicted"/>
<accession>A0A6J7WCQ1</accession>
<dbReference type="EMBL" id="LR798199">
    <property type="protein sequence ID" value="CAB5156584.1"/>
    <property type="molecule type" value="Genomic_DNA"/>
</dbReference>
<reference evidence="1" key="1">
    <citation type="submission" date="2020-05" db="EMBL/GenBank/DDBJ databases">
        <authorList>
            <person name="Chiriac C."/>
            <person name="Salcher M."/>
            <person name="Ghai R."/>
            <person name="Kavagutti S V."/>
        </authorList>
    </citation>
    <scope>NUCLEOTIDE SEQUENCE</scope>
</reference>
<name>A0A6J7WCQ1_9CAUD</name>
<organism evidence="1">
    <name type="scientific">uncultured Caudovirales phage</name>
    <dbReference type="NCBI Taxonomy" id="2100421"/>
    <lineage>
        <taxon>Viruses</taxon>
        <taxon>Duplodnaviria</taxon>
        <taxon>Heunggongvirae</taxon>
        <taxon>Uroviricota</taxon>
        <taxon>Caudoviricetes</taxon>
        <taxon>Peduoviridae</taxon>
        <taxon>Maltschvirus</taxon>
        <taxon>Maltschvirus maltsch</taxon>
    </lineage>
</organism>
<evidence type="ECO:0000313" key="1">
    <source>
        <dbReference type="EMBL" id="CAB5156584.1"/>
    </source>
</evidence>
<protein>
    <submittedName>
        <fullName evidence="1">Uncharacterized protein</fullName>
    </submittedName>
</protein>
<sequence>MTIDDYVDALKVSIAEHSTNNFAFADFDSGFTSGCEHALDLLIDVIKTEERTGPSKERLLALADKMLVLGSPQSSKELLDIAERFGV</sequence>
<gene>
    <name evidence="1" type="ORF">UFOVP150_78</name>
</gene>